<dbReference type="Proteomes" id="UP001388673">
    <property type="component" value="Unassembled WGS sequence"/>
</dbReference>
<feature type="region of interest" description="Disordered" evidence="1">
    <location>
        <begin position="1"/>
        <end position="73"/>
    </location>
</feature>
<name>A0AAW0YGS8_9TREE</name>
<feature type="region of interest" description="Disordered" evidence="1">
    <location>
        <begin position="570"/>
        <end position="641"/>
    </location>
</feature>
<feature type="compositionally biased region" description="Polar residues" evidence="1">
    <location>
        <begin position="109"/>
        <end position="127"/>
    </location>
</feature>
<proteinExistence type="predicted"/>
<gene>
    <name evidence="2" type="ORF">IAR55_005194</name>
</gene>
<feature type="region of interest" description="Disordered" evidence="1">
    <location>
        <begin position="94"/>
        <end position="153"/>
    </location>
</feature>
<dbReference type="RefSeq" id="XP_066800855.1">
    <property type="nucleotide sequence ID" value="XM_066948287.1"/>
</dbReference>
<accession>A0AAW0YGS8</accession>
<feature type="region of interest" description="Disordered" evidence="1">
    <location>
        <begin position="473"/>
        <end position="555"/>
    </location>
</feature>
<evidence type="ECO:0000256" key="1">
    <source>
        <dbReference type="SAM" id="MobiDB-lite"/>
    </source>
</evidence>
<feature type="compositionally biased region" description="Low complexity" evidence="1">
    <location>
        <begin position="1"/>
        <end position="13"/>
    </location>
</feature>
<feature type="compositionally biased region" description="Low complexity" evidence="1">
    <location>
        <begin position="20"/>
        <end position="33"/>
    </location>
</feature>
<reference evidence="2 3" key="1">
    <citation type="journal article" date="2024" name="bioRxiv">
        <title>Comparative genomics of Cryptococcus and Kwoniella reveals pathogenesis evolution and contrasting karyotype dynamics via intercentromeric recombination or chromosome fusion.</title>
        <authorList>
            <person name="Coelho M.A."/>
            <person name="David-Palma M."/>
            <person name="Shea T."/>
            <person name="Bowers K."/>
            <person name="McGinley-Smith S."/>
            <person name="Mohammad A.W."/>
            <person name="Gnirke A."/>
            <person name="Yurkov A.M."/>
            <person name="Nowrousian M."/>
            <person name="Sun S."/>
            <person name="Cuomo C.A."/>
            <person name="Heitman J."/>
        </authorList>
    </citation>
    <scope>NUCLEOTIDE SEQUENCE [LARGE SCALE GENOMIC DNA]</scope>
    <source>
        <strain evidence="2 3">CBS 13917</strain>
    </source>
</reference>
<comment type="caution">
    <text evidence="2">The sequence shown here is derived from an EMBL/GenBank/DDBJ whole genome shotgun (WGS) entry which is preliminary data.</text>
</comment>
<dbReference type="KEGG" id="kne:92182452"/>
<organism evidence="2 3">
    <name type="scientific">Kwoniella newhampshirensis</name>
    <dbReference type="NCBI Taxonomy" id="1651941"/>
    <lineage>
        <taxon>Eukaryota</taxon>
        <taxon>Fungi</taxon>
        <taxon>Dikarya</taxon>
        <taxon>Basidiomycota</taxon>
        <taxon>Agaricomycotina</taxon>
        <taxon>Tremellomycetes</taxon>
        <taxon>Tremellales</taxon>
        <taxon>Cryptococcaceae</taxon>
        <taxon>Kwoniella</taxon>
    </lineage>
</organism>
<evidence type="ECO:0000313" key="2">
    <source>
        <dbReference type="EMBL" id="KAK8847337.1"/>
    </source>
</evidence>
<dbReference type="GeneID" id="92182452"/>
<feature type="compositionally biased region" description="Low complexity" evidence="1">
    <location>
        <begin position="42"/>
        <end position="54"/>
    </location>
</feature>
<evidence type="ECO:0000313" key="3">
    <source>
        <dbReference type="Proteomes" id="UP001388673"/>
    </source>
</evidence>
<keyword evidence="3" id="KW-1185">Reference proteome</keyword>
<dbReference type="AlphaFoldDB" id="A0AAW0YGS8"/>
<protein>
    <submittedName>
        <fullName evidence="2">Uncharacterized protein</fullName>
    </submittedName>
</protein>
<sequence length="871" mass="93788">MLGKPSPSSASFFTPPPGSAPMSASASKGSSHSLFAEDYSLSGPASPASGAGSPAPSPRPVNLPQPAGREHSKPIDLVFPTQQVDVQELTSNLDSLLTPPASPRKSRSDPFTPTPQSVLKNKVSFSRNAIEEPVHRAQPSSSHVPKPHASHGKKGYHTYELCMEGALGHDTKAASYKVGTEKAYHHLNRANELFNSAVIFRPSDRKAMLGRSKVLLQLASNYQPPRVATLSLREATALLRDLVVLAPSSITARETLAQACALLSSTLHETDDGVEDTLKTWNGEIGELAREALQNMEDVAADKMDKLREMNSNDAAEQSPAMAEMFLALSSAALTVSTYALDLSAVDIHIELAEQALDQASNMATVAAAARVKSSTSSANLITRVQLASGRSSLERLRHTFALGIELDEDDFRALLEDMSMLATECRERAAKLKGHKAAAAATLAWEAIKQFGDAKTIYANLLRLVWRQRKPRRKSGQKNIGSHLRDLSGRKHSQNSRQGSLEGTIHEEDEDEDGEARDTVAKAIAAGRRESASSTGSGKQPDNRKGSGLGAMPEGVEVSSFENHRSRFSRGSIAVPNTGRRGSWLPSPNEGSASRARRRSSIAPSSLGGGSQIGGSFDDTNGPPMSRMRRLSSMGGPLTMPDGVSAWNRKASVISMSSEDEAAGLVPSSELAKTAWQLLEAGIKQYKLALSVITGSDMPNAQLARAKNETLTAVAYSSLFMASLSARIAIAAEKRTSLLVTAEVYSTWAAREVGWSFLIEGTQAAQLADRRTNSWRADEAGKRAVMLLVRVWWHRAVTTEVMDVDTKSAAKDAVETVVKRMKDKEGVREGDVARMRHWLTSMEGDMDTAEALFWRSVSRILRGGGGFVMA</sequence>
<dbReference type="EMBL" id="JBCAWK010000010">
    <property type="protein sequence ID" value="KAK8847337.1"/>
    <property type="molecule type" value="Genomic_DNA"/>
</dbReference>